<evidence type="ECO:0000313" key="2">
    <source>
        <dbReference type="Proteomes" id="UP000316584"/>
    </source>
</evidence>
<organism evidence="1 2">
    <name type="scientific">Luteimonas granuli</name>
    <dbReference type="NCBI Taxonomy" id="1176533"/>
    <lineage>
        <taxon>Bacteria</taxon>
        <taxon>Pseudomonadati</taxon>
        <taxon>Pseudomonadota</taxon>
        <taxon>Gammaproteobacteria</taxon>
        <taxon>Lysobacterales</taxon>
        <taxon>Lysobacteraceae</taxon>
        <taxon>Luteimonas</taxon>
    </lineage>
</organism>
<name>A0A518N3A0_9GAMM</name>
<evidence type="ECO:0000313" key="1">
    <source>
        <dbReference type="EMBL" id="QDW66396.1"/>
    </source>
</evidence>
<reference evidence="1 2" key="1">
    <citation type="submission" date="2019-07" db="EMBL/GenBank/DDBJ databases">
        <title>Full genome sequence of Luteimonas sp. Gr-4.</title>
        <authorList>
            <person name="Im W.-T."/>
        </authorList>
    </citation>
    <scope>NUCLEOTIDE SEQUENCE [LARGE SCALE GENOMIC DNA]</scope>
    <source>
        <strain evidence="1 2">Gr-4</strain>
    </source>
</reference>
<dbReference type="RefSeq" id="WP_144891105.1">
    <property type="nucleotide sequence ID" value="NZ_CP042218.1"/>
</dbReference>
<dbReference type="OrthoDB" id="5971789at2"/>
<protein>
    <submittedName>
        <fullName evidence="1">Uncharacterized protein</fullName>
    </submittedName>
</protein>
<dbReference type="Proteomes" id="UP000316584">
    <property type="component" value="Chromosome"/>
</dbReference>
<proteinExistence type="predicted"/>
<dbReference type="AlphaFoldDB" id="A0A518N3A0"/>
<dbReference type="KEGG" id="lug:FPZ22_05370"/>
<dbReference type="EMBL" id="CP042218">
    <property type="protein sequence ID" value="QDW66396.1"/>
    <property type="molecule type" value="Genomic_DNA"/>
</dbReference>
<gene>
    <name evidence="1" type="ORF">FPZ22_05370</name>
</gene>
<keyword evidence="2" id="KW-1185">Reference proteome</keyword>
<accession>A0A518N3A0</accession>
<sequence>MDTRISPVSAAVAAGLSGLAALVVPHPAAAQKAELHVEVATHTLPGMGGMGALGRLAGNMAGGTAAYGQARHPGMPGRYLDIALDNTRKPGSPATQAIPKDLRLGKALDLLPPEQRVATAPGVSDGSIPGLAQDSNYEVRFYWGCGEEARKGQPRKFTVTVRNGRQSMSGSAPQPRAVPKLGVESDPRYALWPNQSSRKTVPGKASLVGAHSVTGDGLSRPIDFRIDPAQDFMPELELRSGGEAAQGISLDWNPVDGARAYFIHAMGMDGDVVVMWSSSEDGYAGPELMSYLPGNTISQWLGKGTLLSPGTRRCAIPKEIFAAHPMVQMIAYGDTRTIEGDEWRVHLRNKSTAMLMGAGMGAGMSAEPVEDSAKDSAKDSARDAAKGLLRGLLRR</sequence>